<evidence type="ECO:0008006" key="3">
    <source>
        <dbReference type="Google" id="ProtNLM"/>
    </source>
</evidence>
<evidence type="ECO:0000313" key="1">
    <source>
        <dbReference type="EMBL" id="MEZ0491285.1"/>
    </source>
</evidence>
<comment type="caution">
    <text evidence="1">The sequence shown here is derived from an EMBL/GenBank/DDBJ whole genome shotgun (WGS) entry which is preliminary data.</text>
</comment>
<sequence>MNPLAPARAVWGTALLTVPHVLLRRAGGPGADDDRAVTVARVLGVRHLAQAALTGASPGRTVLVLGAVGDAAHAASMLALARVDPARRRVALVDAVLALGWGAASALSSGGRR</sequence>
<proteinExistence type="predicted"/>
<accession>A0ABV4HY00</accession>
<name>A0ABV4HY00_9ACTN</name>
<dbReference type="RefSeq" id="WP_370717339.1">
    <property type="nucleotide sequence ID" value="NZ_JBGGTQ010000002.1"/>
</dbReference>
<reference evidence="1 2" key="1">
    <citation type="submission" date="2024-07" db="EMBL/GenBank/DDBJ databases">
        <authorList>
            <person name="Thanompreechachai J."/>
            <person name="Duangmal K."/>
        </authorList>
    </citation>
    <scope>NUCLEOTIDE SEQUENCE [LARGE SCALE GENOMIC DNA]</scope>
    <source>
        <strain evidence="1 2">TBRC 1896</strain>
    </source>
</reference>
<organism evidence="1 2">
    <name type="scientific">Kineococcus mangrovi</name>
    <dbReference type="NCBI Taxonomy" id="1660183"/>
    <lineage>
        <taxon>Bacteria</taxon>
        <taxon>Bacillati</taxon>
        <taxon>Actinomycetota</taxon>
        <taxon>Actinomycetes</taxon>
        <taxon>Kineosporiales</taxon>
        <taxon>Kineosporiaceae</taxon>
        <taxon>Kineococcus</taxon>
    </lineage>
</organism>
<gene>
    <name evidence="1" type="ORF">AB2L28_03445</name>
</gene>
<evidence type="ECO:0000313" key="2">
    <source>
        <dbReference type="Proteomes" id="UP001566476"/>
    </source>
</evidence>
<keyword evidence="2" id="KW-1185">Reference proteome</keyword>
<dbReference type="Proteomes" id="UP001566476">
    <property type="component" value="Unassembled WGS sequence"/>
</dbReference>
<protein>
    <recommendedName>
        <fullName evidence="3">DUF4267 domain-containing protein</fullName>
    </recommendedName>
</protein>
<dbReference type="EMBL" id="JBGGTQ010000002">
    <property type="protein sequence ID" value="MEZ0491285.1"/>
    <property type="molecule type" value="Genomic_DNA"/>
</dbReference>